<feature type="region of interest" description="Disordered" evidence="2">
    <location>
        <begin position="421"/>
        <end position="441"/>
    </location>
</feature>
<proteinExistence type="predicted"/>
<feature type="region of interest" description="Disordered" evidence="2">
    <location>
        <begin position="319"/>
        <end position="338"/>
    </location>
</feature>
<feature type="coiled-coil region" evidence="1">
    <location>
        <begin position="133"/>
        <end position="173"/>
    </location>
</feature>
<comment type="caution">
    <text evidence="3">The sequence shown here is derived from an EMBL/GenBank/DDBJ whole genome shotgun (WGS) entry which is preliminary data.</text>
</comment>
<dbReference type="InterPro" id="IPR004252">
    <property type="entry name" value="Probable_transposase_24"/>
</dbReference>
<gene>
    <name evidence="3" type="ORF">Tco_0911597</name>
</gene>
<dbReference type="Proteomes" id="UP001151760">
    <property type="component" value="Unassembled WGS sequence"/>
</dbReference>
<dbReference type="PANTHER" id="PTHR33144">
    <property type="entry name" value="OS10G0409366 PROTEIN-RELATED"/>
    <property type="match status" value="1"/>
</dbReference>
<reference evidence="3" key="2">
    <citation type="submission" date="2022-01" db="EMBL/GenBank/DDBJ databases">
        <authorList>
            <person name="Yamashiro T."/>
            <person name="Shiraishi A."/>
            <person name="Satake H."/>
            <person name="Nakayama K."/>
        </authorList>
    </citation>
    <scope>NUCLEOTIDE SEQUENCE</scope>
</reference>
<keyword evidence="4" id="KW-1185">Reference proteome</keyword>
<reference evidence="3" key="1">
    <citation type="journal article" date="2022" name="Int. J. Mol. Sci.">
        <title>Draft Genome of Tanacetum Coccineum: Genomic Comparison of Closely Related Tanacetum-Family Plants.</title>
        <authorList>
            <person name="Yamashiro T."/>
            <person name="Shiraishi A."/>
            <person name="Nakayama K."/>
            <person name="Satake H."/>
        </authorList>
    </citation>
    <scope>NUCLEOTIDE SEQUENCE</scope>
</reference>
<evidence type="ECO:0000313" key="3">
    <source>
        <dbReference type="EMBL" id="GJT31322.1"/>
    </source>
</evidence>
<feature type="compositionally biased region" description="Basic and acidic residues" evidence="2">
    <location>
        <begin position="55"/>
        <end position="73"/>
    </location>
</feature>
<keyword evidence="1" id="KW-0175">Coiled coil</keyword>
<dbReference type="EMBL" id="BQNB010014695">
    <property type="protein sequence ID" value="GJT31322.1"/>
    <property type="molecule type" value="Genomic_DNA"/>
</dbReference>
<protein>
    <submittedName>
        <fullName evidence="3">Formin-like protein 18</fullName>
    </submittedName>
</protein>
<feature type="region of interest" description="Disordered" evidence="2">
    <location>
        <begin position="1"/>
        <end position="37"/>
    </location>
</feature>
<name>A0ABQ5CYY0_9ASTR</name>
<feature type="compositionally biased region" description="Acidic residues" evidence="2">
    <location>
        <begin position="21"/>
        <end position="31"/>
    </location>
</feature>
<feature type="region of interest" description="Disordered" evidence="2">
    <location>
        <begin position="52"/>
        <end position="73"/>
    </location>
</feature>
<dbReference type="Pfam" id="PF03004">
    <property type="entry name" value="Transposase_24"/>
    <property type="match status" value="1"/>
</dbReference>
<evidence type="ECO:0000256" key="2">
    <source>
        <dbReference type="SAM" id="MobiDB-lite"/>
    </source>
</evidence>
<organism evidence="3 4">
    <name type="scientific">Tanacetum coccineum</name>
    <dbReference type="NCBI Taxonomy" id="301880"/>
    <lineage>
        <taxon>Eukaryota</taxon>
        <taxon>Viridiplantae</taxon>
        <taxon>Streptophyta</taxon>
        <taxon>Embryophyta</taxon>
        <taxon>Tracheophyta</taxon>
        <taxon>Spermatophyta</taxon>
        <taxon>Magnoliopsida</taxon>
        <taxon>eudicotyledons</taxon>
        <taxon>Gunneridae</taxon>
        <taxon>Pentapetalae</taxon>
        <taxon>asterids</taxon>
        <taxon>campanulids</taxon>
        <taxon>Asterales</taxon>
        <taxon>Asteraceae</taxon>
        <taxon>Asteroideae</taxon>
        <taxon>Anthemideae</taxon>
        <taxon>Anthemidinae</taxon>
        <taxon>Tanacetum</taxon>
    </lineage>
</organism>
<evidence type="ECO:0000256" key="1">
    <source>
        <dbReference type="SAM" id="Coils"/>
    </source>
</evidence>
<evidence type="ECO:0000313" key="4">
    <source>
        <dbReference type="Proteomes" id="UP001151760"/>
    </source>
</evidence>
<accession>A0ABQ5CYY0</accession>
<sequence length="552" mass="62175">MVVLPCSSRTGLLPSGRVDLTGDEDPTDEDGDHGMGDLTRVSMSLGCGISLGGNKSRESNIGDSDNTRDGYTTDEKERENLACIYSYINHLIEFKDKRSGFSSAKHHKLPNILTQKFNDMFANTIPKNNFEVLKLLENSVEALKIRENKLESMKILENKLESLKLQENQLVDGYSLGGKKKLPIKFDVLDQKTVKPVGENNHNFTGLIGNEIERVVPFCFKSWEDVPDKYKTTLWPTLKHYFDLAEHLTGPRAKDIEAGIKLSFKARYKSRKHNFHQREFVGRDGYIEPIKIRDFPPEDVELDHWHKYCDMVTSEKWKKRSNANKSNRAKQVYSSNHGTKSYAQSRFEEYNEETGTFPDLVEQFKKKHTKAGKWNSPVAKTKYNEMIAIREAQEGQEGTCLTDAEIVSRVLGESRSFLPGRGRRLPLSSGASSSSVHSHPTGPLLSQEAWARAFTASQDQLSGMYQQLIAANIPVTQPAPLDPHQFVGDEVATGPLLSQEAWARAFAASQDQLSALYQQLIAANIRVTQPAPLDPRQFVEVTDAREDAPERE</sequence>
<dbReference type="PANTHER" id="PTHR33144:SF25">
    <property type="entry name" value="DUF4216 DOMAIN-CONTAINING PROTEIN"/>
    <property type="match status" value="1"/>
</dbReference>